<dbReference type="eggNOG" id="KOG4438">
    <property type="taxonomic scope" value="Eukaryota"/>
</dbReference>
<evidence type="ECO:0000256" key="2">
    <source>
        <dbReference type="ARBA" id="ARBA00004629"/>
    </source>
</evidence>
<dbReference type="EMBL" id="CH991544">
    <property type="protein sequence ID" value="EDQ92083.1"/>
    <property type="molecule type" value="Genomic_DNA"/>
</dbReference>
<proteinExistence type="inferred from homology"/>
<keyword evidence="8 12" id="KW-0175">Coiled coil</keyword>
<dbReference type="GO" id="GO:0051301">
    <property type="term" value="P:cell division"/>
    <property type="evidence" value="ECO:0007669"/>
    <property type="project" value="UniProtKB-KW"/>
</dbReference>
<feature type="compositionally biased region" description="Polar residues" evidence="13">
    <location>
        <begin position="353"/>
        <end position="370"/>
    </location>
</feature>
<evidence type="ECO:0000256" key="5">
    <source>
        <dbReference type="ARBA" id="ARBA00022618"/>
    </source>
</evidence>
<organism evidence="16 17">
    <name type="scientific">Monosiga brevicollis</name>
    <name type="common">Choanoflagellate</name>
    <dbReference type="NCBI Taxonomy" id="81824"/>
    <lineage>
        <taxon>Eukaryota</taxon>
        <taxon>Choanoflagellata</taxon>
        <taxon>Craspedida</taxon>
        <taxon>Salpingoecidae</taxon>
        <taxon>Monosiga</taxon>
    </lineage>
</organism>
<evidence type="ECO:0000256" key="3">
    <source>
        <dbReference type="ARBA" id="ARBA00005498"/>
    </source>
</evidence>
<dbReference type="Pfam" id="PF03800">
    <property type="entry name" value="Nuf2"/>
    <property type="match status" value="1"/>
</dbReference>
<evidence type="ECO:0000259" key="15">
    <source>
        <dbReference type="Pfam" id="PF18595"/>
    </source>
</evidence>
<dbReference type="GO" id="GO:0007052">
    <property type="term" value="P:mitotic spindle organization"/>
    <property type="evidence" value="ECO:0000318"/>
    <property type="project" value="GO_Central"/>
</dbReference>
<dbReference type="RefSeq" id="XP_001743369.1">
    <property type="nucleotide sequence ID" value="XM_001743317.1"/>
</dbReference>
<feature type="region of interest" description="Disordered" evidence="13">
    <location>
        <begin position="348"/>
        <end position="383"/>
    </location>
</feature>
<dbReference type="GO" id="GO:0045132">
    <property type="term" value="P:meiotic chromosome segregation"/>
    <property type="evidence" value="ECO:0000318"/>
    <property type="project" value="GO_Central"/>
</dbReference>
<sequence length="441" mass="51184">MASDGLTFPQLKVQDIVQLLAQMNIHVKASEIKEPNPMQIRNIYKAILEDMWRLQPTDGLGNQLPFTATEAFEHPELYDGAIHGFLWDSALIKVMHKIGAEDFSLSDIQHPTFKRVKTHLSALLNFFKYFLTIRDEADSLQQEQETTVEDIEKLRDEIEGIEQKITQVAARRDREATQFREVEAEVKRLLEEIMSLNDEQNQIQARIKEQKREAAEATDKLSKLSFEAETQFQERNVVQSQIVGSPDRIKRQIVDKEKMLQDMKQRVTAHQNKLKLLRNKTESFQDCKQALENVTRQLNEGLKYKRASTMSADAVAQLESQALAQKGLLQSLHNNEQQLQRQVQMAKERFSRLSKQQSQKRNQNDHSLSQVRAEREALEMEEKENQTQIERLVEECEDLELLLSELQKEHEQVTLEQKANFNEIVSVIENFDGDLRAMCAQ</sequence>
<gene>
    <name evidence="16" type="ORF">MONBRDRAFT_22893</name>
</gene>
<dbReference type="InterPro" id="IPR041112">
    <property type="entry name" value="Nuf2_DHR10-like"/>
</dbReference>
<dbReference type="Gene3D" id="1.10.418.60">
    <property type="entry name" value="Ncd80 complex, Nuf2 subunit"/>
    <property type="match status" value="1"/>
</dbReference>
<feature type="domain" description="Nuf2 DHR10-like" evidence="15">
    <location>
        <begin position="258"/>
        <end position="373"/>
    </location>
</feature>
<evidence type="ECO:0000256" key="8">
    <source>
        <dbReference type="ARBA" id="ARBA00023054"/>
    </source>
</evidence>
<keyword evidence="5" id="KW-0132">Cell division</keyword>
<dbReference type="InterPro" id="IPR005549">
    <property type="entry name" value="Kinetochore_Nuf2_N"/>
</dbReference>
<dbReference type="GO" id="GO:0005634">
    <property type="term" value="C:nucleus"/>
    <property type="evidence" value="ECO:0007669"/>
    <property type="project" value="UniProtKB-SubCell"/>
</dbReference>
<keyword evidence="17" id="KW-1185">Reference proteome</keyword>
<reference evidence="16 17" key="1">
    <citation type="journal article" date="2008" name="Nature">
        <title>The genome of the choanoflagellate Monosiga brevicollis and the origin of metazoans.</title>
        <authorList>
            <consortium name="JGI Sequencing"/>
            <person name="King N."/>
            <person name="Westbrook M.J."/>
            <person name="Young S.L."/>
            <person name="Kuo A."/>
            <person name="Abedin M."/>
            <person name="Chapman J."/>
            <person name="Fairclough S."/>
            <person name="Hellsten U."/>
            <person name="Isogai Y."/>
            <person name="Letunic I."/>
            <person name="Marr M."/>
            <person name="Pincus D."/>
            <person name="Putnam N."/>
            <person name="Rokas A."/>
            <person name="Wright K.J."/>
            <person name="Zuzow R."/>
            <person name="Dirks W."/>
            <person name="Good M."/>
            <person name="Goodstein D."/>
            <person name="Lemons D."/>
            <person name="Li W."/>
            <person name="Lyons J.B."/>
            <person name="Morris A."/>
            <person name="Nichols S."/>
            <person name="Richter D.J."/>
            <person name="Salamov A."/>
            <person name="Bork P."/>
            <person name="Lim W.A."/>
            <person name="Manning G."/>
            <person name="Miller W.T."/>
            <person name="McGinnis W."/>
            <person name="Shapiro H."/>
            <person name="Tjian R."/>
            <person name="Grigoriev I.V."/>
            <person name="Rokhsar D."/>
        </authorList>
    </citation>
    <scope>NUCLEOTIDE SEQUENCE [LARGE SCALE GENOMIC DNA]</scope>
    <source>
        <strain evidence="17">MX1 / ATCC 50154</strain>
    </source>
</reference>
<feature type="coiled-coil region" evidence="12">
    <location>
        <begin position="137"/>
        <end position="227"/>
    </location>
</feature>
<dbReference type="GO" id="GO:0044877">
    <property type="term" value="F:protein-containing complex binding"/>
    <property type="evidence" value="ECO:0000318"/>
    <property type="project" value="GO_Central"/>
</dbReference>
<dbReference type="PANTHER" id="PTHR21650">
    <property type="entry name" value="MEMBRALIN/KINETOCHORE PROTEIN NUF2"/>
    <property type="match status" value="1"/>
</dbReference>
<accession>A9USD7</accession>
<keyword evidence="11" id="KW-0137">Centromere</keyword>
<dbReference type="GeneID" id="5888751"/>
<keyword evidence="6" id="KW-0498">Mitosis</keyword>
<dbReference type="InParanoid" id="A9USD7"/>
<evidence type="ECO:0000256" key="7">
    <source>
        <dbReference type="ARBA" id="ARBA00022838"/>
    </source>
</evidence>
<dbReference type="Pfam" id="PF18595">
    <property type="entry name" value="Nuf2_DHR10-like"/>
    <property type="match status" value="1"/>
</dbReference>
<evidence type="ECO:0000259" key="14">
    <source>
        <dbReference type="Pfam" id="PF03800"/>
    </source>
</evidence>
<dbReference type="PANTHER" id="PTHR21650:SF2">
    <property type="entry name" value="KINETOCHORE PROTEIN NUF2"/>
    <property type="match status" value="1"/>
</dbReference>
<keyword evidence="10" id="KW-0131">Cell cycle</keyword>
<dbReference type="GO" id="GO:0051383">
    <property type="term" value="P:kinetochore organization"/>
    <property type="evidence" value="ECO:0000318"/>
    <property type="project" value="GO_Central"/>
</dbReference>
<evidence type="ECO:0000256" key="9">
    <source>
        <dbReference type="ARBA" id="ARBA00023242"/>
    </source>
</evidence>
<evidence type="ECO:0000256" key="13">
    <source>
        <dbReference type="SAM" id="MobiDB-lite"/>
    </source>
</evidence>
<evidence type="ECO:0000256" key="1">
    <source>
        <dbReference type="ARBA" id="ARBA00004123"/>
    </source>
</evidence>
<evidence type="ECO:0000313" key="16">
    <source>
        <dbReference type="EMBL" id="EDQ92083.1"/>
    </source>
</evidence>
<feature type="coiled-coil region" evidence="12">
    <location>
        <begin position="253"/>
        <end position="280"/>
    </location>
</feature>
<evidence type="ECO:0000256" key="6">
    <source>
        <dbReference type="ARBA" id="ARBA00022776"/>
    </source>
</evidence>
<keyword evidence="7" id="KW-0995">Kinetochore</keyword>
<keyword evidence="9" id="KW-0539">Nucleus</keyword>
<evidence type="ECO:0008006" key="18">
    <source>
        <dbReference type="Google" id="ProtNLM"/>
    </source>
</evidence>
<evidence type="ECO:0000256" key="4">
    <source>
        <dbReference type="ARBA" id="ARBA00022454"/>
    </source>
</evidence>
<evidence type="ECO:0000256" key="11">
    <source>
        <dbReference type="ARBA" id="ARBA00023328"/>
    </source>
</evidence>
<name>A9USD7_MONBE</name>
<feature type="domain" description="Kinetochore protein Nuf2 N-terminal" evidence="14">
    <location>
        <begin position="7"/>
        <end position="144"/>
    </location>
</feature>
<evidence type="ECO:0000256" key="12">
    <source>
        <dbReference type="SAM" id="Coils"/>
    </source>
</evidence>
<dbReference type="FunFam" id="1.10.418.60:FF:000017">
    <property type="entry name" value="Predicted protein"/>
    <property type="match status" value="1"/>
</dbReference>
<dbReference type="STRING" id="81824.A9USD7"/>
<evidence type="ECO:0000256" key="10">
    <source>
        <dbReference type="ARBA" id="ARBA00023306"/>
    </source>
</evidence>
<comment type="similarity">
    <text evidence="3">Belongs to the NUF2 family.</text>
</comment>
<dbReference type="GO" id="GO:0031262">
    <property type="term" value="C:Ndc80 complex"/>
    <property type="evidence" value="ECO:0000318"/>
    <property type="project" value="GO_Central"/>
</dbReference>
<dbReference type="OMA" id="YLKMEAH"/>
<evidence type="ECO:0000313" key="17">
    <source>
        <dbReference type="Proteomes" id="UP000001357"/>
    </source>
</evidence>
<keyword evidence="4" id="KW-0158">Chromosome</keyword>
<dbReference type="KEGG" id="mbr:MONBRDRAFT_22893"/>
<feature type="compositionally biased region" description="Basic and acidic residues" evidence="13">
    <location>
        <begin position="372"/>
        <end position="383"/>
    </location>
</feature>
<protein>
    <recommendedName>
        <fullName evidence="18">Kinetochore protein Nuf2</fullName>
    </recommendedName>
</protein>
<comment type="subcellular location">
    <subcellularLocation>
        <location evidence="2">Chromosome</location>
        <location evidence="2">Centromere</location>
        <location evidence="2">Kinetochore</location>
    </subcellularLocation>
    <subcellularLocation>
        <location evidence="1">Nucleus</location>
    </subcellularLocation>
</comment>
<dbReference type="GO" id="GO:0051315">
    <property type="term" value="P:attachment of mitotic spindle microtubules to kinetochore"/>
    <property type="evidence" value="ECO:0000318"/>
    <property type="project" value="GO_Central"/>
</dbReference>
<dbReference type="Proteomes" id="UP000001357">
    <property type="component" value="Unassembled WGS sequence"/>
</dbReference>
<dbReference type="InterPro" id="IPR038275">
    <property type="entry name" value="Nuf2_N_sf"/>
</dbReference>
<dbReference type="AlphaFoldDB" id="A9USD7"/>